<gene>
    <name evidence="9" type="ORF">HMN09_00700900</name>
</gene>
<feature type="transmembrane region" description="Helical" evidence="7">
    <location>
        <begin position="359"/>
        <end position="377"/>
    </location>
</feature>
<dbReference type="GO" id="GO:0004252">
    <property type="term" value="F:serine-type endopeptidase activity"/>
    <property type="evidence" value="ECO:0007669"/>
    <property type="project" value="InterPro"/>
</dbReference>
<sequence length="544" mass="60129">MLRLYRPALPRLRPGCRSLNIALPRWPFPRAVAKSTVQADATLAQKVGRPAIRNQVLFVASGTFLIYMWTAALTTVETEEAVENLTRGRSRTWPHTITSADMKNAADIALTQELRDGLKKVGAATAGLPTATRNHILRIWSTVAQSYLNVTEGKRLCWKLCLLNMGVWLMWKSRRFNPYMARNFVHDPLSGRSITLLTSIFSSPVLLLLGMNLLLLDGFGSSAALHLRHRQEKMPGSELEASSRHHFFAFFISAGLFAGLTSHIIHAKVLYPRMISRLSSKPATSSKPDTWAAALRNIPPPTSRLRSFLRIPSTVPTPPVPRLTPRFAGTGALYALMTLSALGFPNAEIALFYPPDLSVPIQWAACGLLLLDVFGIFRGWKLLDHFGHLGGAAFGALYYNYGPDIWNGLRAYFAEETDEESYDKIRAGLSGSKLRAAKSIVAPSLGASGALYSCVVLTALAFPQVSLTVPFIHVEIPVQTAVGGSVLWDIIGFWRGWSTCDHVAHLGGALFGLVYYIYGPQIWDTYRSFSARWLNRKKVAVQLH</sequence>
<evidence type="ECO:0000256" key="4">
    <source>
        <dbReference type="ARBA" id="ARBA00022801"/>
    </source>
</evidence>
<keyword evidence="5 7" id="KW-1133">Transmembrane helix</keyword>
<accession>A0A8H6SYV2</accession>
<reference evidence="9" key="1">
    <citation type="submission" date="2020-05" db="EMBL/GenBank/DDBJ databases">
        <title>Mycena genomes resolve the evolution of fungal bioluminescence.</title>
        <authorList>
            <person name="Tsai I.J."/>
        </authorList>
    </citation>
    <scope>NUCLEOTIDE SEQUENCE</scope>
    <source>
        <strain evidence="9">110903Hualien_Pintung</strain>
    </source>
</reference>
<dbReference type="EMBL" id="JACAZE010000008">
    <property type="protein sequence ID" value="KAF7308518.1"/>
    <property type="molecule type" value="Genomic_DNA"/>
</dbReference>
<feature type="transmembrane region" description="Helical" evidence="7">
    <location>
        <begin position="502"/>
        <end position="518"/>
    </location>
</feature>
<keyword evidence="3 7" id="KW-0812">Transmembrane</keyword>
<evidence type="ECO:0000256" key="7">
    <source>
        <dbReference type="SAM" id="Phobius"/>
    </source>
</evidence>
<dbReference type="OrthoDB" id="10260614at2759"/>
<evidence type="ECO:0000256" key="3">
    <source>
        <dbReference type="ARBA" id="ARBA00022692"/>
    </source>
</evidence>
<keyword evidence="10" id="KW-1185">Reference proteome</keyword>
<feature type="transmembrane region" description="Helical" evidence="7">
    <location>
        <begin position="194"/>
        <end position="215"/>
    </location>
</feature>
<evidence type="ECO:0000313" key="9">
    <source>
        <dbReference type="EMBL" id="KAF7308518.1"/>
    </source>
</evidence>
<dbReference type="Proteomes" id="UP000613580">
    <property type="component" value="Unassembled WGS sequence"/>
</dbReference>
<comment type="similarity">
    <text evidence="2">Belongs to the peptidase S54 family.</text>
</comment>
<evidence type="ECO:0000259" key="8">
    <source>
        <dbReference type="Pfam" id="PF01694"/>
    </source>
</evidence>
<dbReference type="SUPFAM" id="SSF144091">
    <property type="entry name" value="Rhomboid-like"/>
    <property type="match status" value="2"/>
</dbReference>
<dbReference type="AlphaFoldDB" id="A0A8H6SYV2"/>
<evidence type="ECO:0000256" key="2">
    <source>
        <dbReference type="ARBA" id="ARBA00009045"/>
    </source>
</evidence>
<dbReference type="GO" id="GO:0016020">
    <property type="term" value="C:membrane"/>
    <property type="evidence" value="ECO:0007669"/>
    <property type="project" value="UniProtKB-SubCell"/>
</dbReference>
<name>A0A8H6SYV2_MYCCL</name>
<keyword evidence="6 7" id="KW-0472">Membrane</keyword>
<evidence type="ECO:0000313" key="10">
    <source>
        <dbReference type="Proteomes" id="UP000613580"/>
    </source>
</evidence>
<feature type="transmembrane region" description="Helical" evidence="7">
    <location>
        <begin position="332"/>
        <end position="353"/>
    </location>
</feature>
<dbReference type="InterPro" id="IPR022764">
    <property type="entry name" value="Peptidase_S54_rhomboid_dom"/>
</dbReference>
<keyword evidence="4" id="KW-0378">Hydrolase</keyword>
<evidence type="ECO:0000256" key="5">
    <source>
        <dbReference type="ARBA" id="ARBA00022989"/>
    </source>
</evidence>
<dbReference type="Pfam" id="PF01694">
    <property type="entry name" value="Rhomboid"/>
    <property type="match status" value="1"/>
</dbReference>
<comment type="caution">
    <text evidence="9">The sequence shown here is derived from an EMBL/GenBank/DDBJ whole genome shotgun (WGS) entry which is preliminary data.</text>
</comment>
<proteinExistence type="inferred from homology"/>
<dbReference type="GO" id="GO:0006465">
    <property type="term" value="P:signal peptide processing"/>
    <property type="evidence" value="ECO:0007669"/>
    <property type="project" value="TreeGrafter"/>
</dbReference>
<feature type="transmembrane region" description="Helical" evidence="7">
    <location>
        <begin position="247"/>
        <end position="271"/>
    </location>
</feature>
<dbReference type="InterPro" id="IPR050925">
    <property type="entry name" value="Rhomboid_protease_S54"/>
</dbReference>
<dbReference type="PANTHER" id="PTHR43731:SF14">
    <property type="entry name" value="PRESENILIN-ASSOCIATED RHOMBOID-LIKE PROTEIN, MITOCHONDRIAL"/>
    <property type="match status" value="1"/>
</dbReference>
<comment type="subcellular location">
    <subcellularLocation>
        <location evidence="1">Membrane</location>
        <topology evidence="1">Multi-pass membrane protein</topology>
    </subcellularLocation>
</comment>
<feature type="transmembrane region" description="Helical" evidence="7">
    <location>
        <begin position="440"/>
        <end position="462"/>
    </location>
</feature>
<evidence type="ECO:0000256" key="6">
    <source>
        <dbReference type="ARBA" id="ARBA00023136"/>
    </source>
</evidence>
<protein>
    <submittedName>
        <fullName evidence="9">Rhomboid domain-containing protein</fullName>
    </submittedName>
</protein>
<organism evidence="9 10">
    <name type="scientific">Mycena chlorophos</name>
    <name type="common">Agaric fungus</name>
    <name type="synonym">Agaricus chlorophos</name>
    <dbReference type="NCBI Taxonomy" id="658473"/>
    <lineage>
        <taxon>Eukaryota</taxon>
        <taxon>Fungi</taxon>
        <taxon>Dikarya</taxon>
        <taxon>Basidiomycota</taxon>
        <taxon>Agaricomycotina</taxon>
        <taxon>Agaricomycetes</taxon>
        <taxon>Agaricomycetidae</taxon>
        <taxon>Agaricales</taxon>
        <taxon>Marasmiineae</taxon>
        <taxon>Mycenaceae</taxon>
        <taxon>Mycena</taxon>
    </lineage>
</organism>
<dbReference type="Gene3D" id="1.20.1540.10">
    <property type="entry name" value="Rhomboid-like"/>
    <property type="match status" value="2"/>
</dbReference>
<feature type="domain" description="Peptidase S54 rhomboid" evidence="8">
    <location>
        <begin position="436"/>
        <end position="517"/>
    </location>
</feature>
<dbReference type="InterPro" id="IPR035952">
    <property type="entry name" value="Rhomboid-like_sf"/>
</dbReference>
<dbReference type="PANTHER" id="PTHR43731">
    <property type="entry name" value="RHOMBOID PROTEASE"/>
    <property type="match status" value="1"/>
</dbReference>
<evidence type="ECO:0000256" key="1">
    <source>
        <dbReference type="ARBA" id="ARBA00004141"/>
    </source>
</evidence>